<reference evidence="6" key="1">
    <citation type="submission" date="2023-05" db="EMBL/GenBank/DDBJ databases">
        <authorList>
            <person name="Huff M."/>
        </authorList>
    </citation>
    <scope>NUCLEOTIDE SEQUENCE</scope>
</reference>
<evidence type="ECO:0000256" key="2">
    <source>
        <dbReference type="ARBA" id="ARBA00023125"/>
    </source>
</evidence>
<dbReference type="AlphaFoldDB" id="A0AAD2A1A5"/>
<dbReference type="GO" id="GO:0003677">
    <property type="term" value="F:DNA binding"/>
    <property type="evidence" value="ECO:0007669"/>
    <property type="project" value="UniProtKB-KW"/>
</dbReference>
<organism evidence="6 7">
    <name type="scientific">Fraxinus pennsylvanica</name>
    <dbReference type="NCBI Taxonomy" id="56036"/>
    <lineage>
        <taxon>Eukaryota</taxon>
        <taxon>Viridiplantae</taxon>
        <taxon>Streptophyta</taxon>
        <taxon>Embryophyta</taxon>
        <taxon>Tracheophyta</taxon>
        <taxon>Spermatophyta</taxon>
        <taxon>Magnoliopsida</taxon>
        <taxon>eudicotyledons</taxon>
        <taxon>Gunneridae</taxon>
        <taxon>Pentapetalae</taxon>
        <taxon>asterids</taxon>
        <taxon>lamiids</taxon>
        <taxon>Lamiales</taxon>
        <taxon>Oleaceae</taxon>
        <taxon>Oleeae</taxon>
        <taxon>Fraxinus</taxon>
    </lineage>
</organism>
<name>A0AAD2A1A5_9LAMI</name>
<dbReference type="PROSITE" id="PS51005">
    <property type="entry name" value="NAC"/>
    <property type="match status" value="1"/>
</dbReference>
<protein>
    <recommendedName>
        <fullName evidence="5">NAC domain-containing protein</fullName>
    </recommendedName>
</protein>
<feature type="domain" description="NAC" evidence="5">
    <location>
        <begin position="47"/>
        <end position="199"/>
    </location>
</feature>
<evidence type="ECO:0000256" key="4">
    <source>
        <dbReference type="ARBA" id="ARBA00023242"/>
    </source>
</evidence>
<evidence type="ECO:0000313" key="6">
    <source>
        <dbReference type="EMBL" id="CAI9779645.1"/>
    </source>
</evidence>
<accession>A0AAD2A1A5</accession>
<keyword evidence="3" id="KW-0804">Transcription</keyword>
<evidence type="ECO:0000313" key="7">
    <source>
        <dbReference type="Proteomes" id="UP000834106"/>
    </source>
</evidence>
<dbReference type="SUPFAM" id="SSF101941">
    <property type="entry name" value="NAC domain"/>
    <property type="match status" value="1"/>
</dbReference>
<dbReference type="PANTHER" id="PTHR31719:SF94">
    <property type="entry name" value="PROTEIN ATAF2"/>
    <property type="match status" value="1"/>
</dbReference>
<dbReference type="InterPro" id="IPR036093">
    <property type="entry name" value="NAC_dom_sf"/>
</dbReference>
<keyword evidence="1" id="KW-0805">Transcription regulation</keyword>
<dbReference type="Pfam" id="PF02365">
    <property type="entry name" value="NAM"/>
    <property type="match status" value="1"/>
</dbReference>
<dbReference type="Gene3D" id="2.170.150.80">
    <property type="entry name" value="NAC domain"/>
    <property type="match status" value="1"/>
</dbReference>
<evidence type="ECO:0000256" key="3">
    <source>
        <dbReference type="ARBA" id="ARBA00023163"/>
    </source>
</evidence>
<keyword evidence="7" id="KW-1185">Reference proteome</keyword>
<dbReference type="Proteomes" id="UP000834106">
    <property type="component" value="Chromosome 17"/>
</dbReference>
<evidence type="ECO:0000259" key="5">
    <source>
        <dbReference type="PROSITE" id="PS51005"/>
    </source>
</evidence>
<dbReference type="InterPro" id="IPR003441">
    <property type="entry name" value="NAC-dom"/>
</dbReference>
<keyword evidence="4" id="KW-0539">Nucleus</keyword>
<gene>
    <name evidence="6" type="ORF">FPE_LOCUS27075</name>
</gene>
<dbReference type="GO" id="GO:0006355">
    <property type="term" value="P:regulation of DNA-templated transcription"/>
    <property type="evidence" value="ECO:0007669"/>
    <property type="project" value="InterPro"/>
</dbReference>
<evidence type="ECO:0000256" key="1">
    <source>
        <dbReference type="ARBA" id="ARBA00023015"/>
    </source>
</evidence>
<proteinExistence type="predicted"/>
<keyword evidence="2" id="KW-0238">DNA-binding</keyword>
<dbReference type="EMBL" id="OU503052">
    <property type="protein sequence ID" value="CAI9779645.1"/>
    <property type="molecule type" value="Genomic_DNA"/>
</dbReference>
<dbReference type="PANTHER" id="PTHR31719">
    <property type="entry name" value="NAC TRANSCRIPTION FACTOR 56"/>
    <property type="match status" value="1"/>
</dbReference>
<sequence length="338" mass="39315">MESKPIQTETASLTSLIHNIIPTTYNTDDSYDDYFSWLTDDEYFGSLPPGFRFVPSEDELIHEYLNKKIRNEKLPPNKINVLNLYEFNPEQLANYTPARENEWYFFTPRKRKYKNGQRPNRGADKGYWKATGADRQIKRNGEVIGYQKALVFYEGKPPNGIKTTWIMQEYRVSNPPPLQRKGEDDMRLDDWVLCKVYNKEGKPKGTRKRARINKNQIQESNNNTDQAAAMQEKTDHALAVHSAAPYNFKYYQNPNNLVYPDVHVVPTYQNANMCSNLAPITTVSPMPSLVPDHSRHVAVSMEQHHEISRMPTMDINEFLDMECILNLENQPHDYSLLF</sequence>